<keyword evidence="7 14" id="KW-0067">ATP-binding</keyword>
<evidence type="ECO:0000256" key="11">
    <source>
        <dbReference type="ARBA" id="ARBA00034617"/>
    </source>
</evidence>
<reference evidence="16" key="1">
    <citation type="submission" date="2020-10" db="EMBL/GenBank/DDBJ databases">
        <authorList>
            <person name="Gilroy R."/>
        </authorList>
    </citation>
    <scope>NUCLEOTIDE SEQUENCE</scope>
    <source>
        <strain evidence="16">B1-8020</strain>
    </source>
</reference>
<gene>
    <name evidence="16" type="ORF">IAB81_06475</name>
</gene>
<evidence type="ECO:0000256" key="7">
    <source>
        <dbReference type="ARBA" id="ARBA00022840"/>
    </source>
</evidence>
<evidence type="ECO:0000256" key="14">
    <source>
        <dbReference type="PROSITE-ProRule" id="PRU00560"/>
    </source>
</evidence>
<evidence type="ECO:0000259" key="15">
    <source>
        <dbReference type="PROSITE" id="PS51198"/>
    </source>
</evidence>
<evidence type="ECO:0000256" key="2">
    <source>
        <dbReference type="ARBA" id="ARBA00022741"/>
    </source>
</evidence>
<evidence type="ECO:0000256" key="10">
    <source>
        <dbReference type="ARBA" id="ARBA00023235"/>
    </source>
</evidence>
<dbReference type="EC" id="5.6.2.4" evidence="12"/>
<dbReference type="GO" id="GO:0005524">
    <property type="term" value="F:ATP binding"/>
    <property type="evidence" value="ECO:0007669"/>
    <property type="project" value="UniProtKB-UniRule"/>
</dbReference>
<dbReference type="InterPro" id="IPR027417">
    <property type="entry name" value="P-loop_NTPase"/>
</dbReference>
<dbReference type="Pfam" id="PF12705">
    <property type="entry name" value="PDDEXK_1"/>
    <property type="match status" value="1"/>
</dbReference>
<evidence type="ECO:0000256" key="12">
    <source>
        <dbReference type="ARBA" id="ARBA00034808"/>
    </source>
</evidence>
<keyword evidence="10" id="KW-0413">Isomerase</keyword>
<dbReference type="InterPro" id="IPR038726">
    <property type="entry name" value="PDDEXK_AddAB-type"/>
</dbReference>
<evidence type="ECO:0000256" key="5">
    <source>
        <dbReference type="ARBA" id="ARBA00022806"/>
    </source>
</evidence>
<dbReference type="InterPro" id="IPR000212">
    <property type="entry name" value="DNA_helicase_UvrD/REP"/>
</dbReference>
<evidence type="ECO:0000256" key="3">
    <source>
        <dbReference type="ARBA" id="ARBA00022763"/>
    </source>
</evidence>
<dbReference type="InterPro" id="IPR014017">
    <property type="entry name" value="DNA_helicase_UvrD-like_C"/>
</dbReference>
<evidence type="ECO:0000313" key="17">
    <source>
        <dbReference type="Proteomes" id="UP000823604"/>
    </source>
</evidence>
<dbReference type="Gene3D" id="1.10.3170.10">
    <property type="entry name" value="Recbcd, chain B, domain 2"/>
    <property type="match status" value="1"/>
</dbReference>
<dbReference type="Pfam" id="PF00580">
    <property type="entry name" value="UvrD-helicase"/>
    <property type="match status" value="1"/>
</dbReference>
<accession>A0A9D9IKM9</accession>
<dbReference type="AlphaFoldDB" id="A0A9D9IKM9"/>
<keyword evidence="6" id="KW-0269">Exonuclease</keyword>
<dbReference type="GO" id="GO:0004527">
    <property type="term" value="F:exonuclease activity"/>
    <property type="evidence" value="ECO:0007669"/>
    <property type="project" value="UniProtKB-KW"/>
</dbReference>
<keyword evidence="2 14" id="KW-0547">Nucleotide-binding</keyword>
<keyword evidence="9" id="KW-0234">DNA repair</keyword>
<comment type="caution">
    <text evidence="16">The sequence shown here is derived from an EMBL/GenBank/DDBJ whole genome shotgun (WGS) entry which is preliminary data.</text>
</comment>
<dbReference type="GO" id="GO:0000725">
    <property type="term" value="P:recombinational repair"/>
    <property type="evidence" value="ECO:0007669"/>
    <property type="project" value="TreeGrafter"/>
</dbReference>
<keyword evidence="3" id="KW-0227">DNA damage</keyword>
<dbReference type="Pfam" id="PF13361">
    <property type="entry name" value="UvrD_C"/>
    <property type="match status" value="2"/>
</dbReference>
<evidence type="ECO:0000256" key="9">
    <source>
        <dbReference type="ARBA" id="ARBA00023204"/>
    </source>
</evidence>
<dbReference type="PANTHER" id="PTHR11070">
    <property type="entry name" value="UVRD / RECB / PCRA DNA HELICASE FAMILY MEMBER"/>
    <property type="match status" value="1"/>
</dbReference>
<comment type="catalytic activity">
    <reaction evidence="13">
        <text>ATP + H2O = ADP + phosphate + H(+)</text>
        <dbReference type="Rhea" id="RHEA:13065"/>
        <dbReference type="ChEBI" id="CHEBI:15377"/>
        <dbReference type="ChEBI" id="CHEBI:15378"/>
        <dbReference type="ChEBI" id="CHEBI:30616"/>
        <dbReference type="ChEBI" id="CHEBI:43474"/>
        <dbReference type="ChEBI" id="CHEBI:456216"/>
        <dbReference type="EC" id="5.6.2.4"/>
    </reaction>
</comment>
<dbReference type="GO" id="GO:0043138">
    <property type="term" value="F:3'-5' DNA helicase activity"/>
    <property type="evidence" value="ECO:0007669"/>
    <property type="project" value="UniProtKB-EC"/>
</dbReference>
<evidence type="ECO:0000256" key="4">
    <source>
        <dbReference type="ARBA" id="ARBA00022801"/>
    </source>
</evidence>
<keyword evidence="5 14" id="KW-0347">Helicase</keyword>
<protein>
    <recommendedName>
        <fullName evidence="12">DNA 3'-5' helicase</fullName>
        <ecNumber evidence="12">5.6.2.4</ecNumber>
    </recommendedName>
</protein>
<dbReference type="Gene3D" id="3.40.50.300">
    <property type="entry name" value="P-loop containing nucleotide triphosphate hydrolases"/>
    <property type="match status" value="3"/>
</dbReference>
<organism evidence="16 17">
    <name type="scientific">Candidatus Merdivivens pullicola</name>
    <dbReference type="NCBI Taxonomy" id="2840872"/>
    <lineage>
        <taxon>Bacteria</taxon>
        <taxon>Pseudomonadati</taxon>
        <taxon>Bacteroidota</taxon>
        <taxon>Bacteroidia</taxon>
        <taxon>Bacteroidales</taxon>
        <taxon>Muribaculaceae</taxon>
        <taxon>Muribaculaceae incertae sedis</taxon>
        <taxon>Candidatus Merdivivens</taxon>
    </lineage>
</organism>
<dbReference type="GO" id="GO:0005829">
    <property type="term" value="C:cytosol"/>
    <property type="evidence" value="ECO:0007669"/>
    <property type="project" value="TreeGrafter"/>
</dbReference>
<dbReference type="Gene3D" id="3.90.320.10">
    <property type="match status" value="1"/>
</dbReference>
<dbReference type="PROSITE" id="PS51198">
    <property type="entry name" value="UVRD_HELICASE_ATP_BIND"/>
    <property type="match status" value="1"/>
</dbReference>
<dbReference type="InterPro" id="IPR011604">
    <property type="entry name" value="PDDEXK-like_dom_sf"/>
</dbReference>
<sequence length="990" mass="111335">MLKVYSASAGSGKTFRLAKEYILLLFKDHYAYKNILAVTFTNKATEEMKDRILSSLYVLSSAPCSSPYYADVAALVGENNVASQARMILEALMNDYGAFSVSTIDRFFQRTMRAFARELGLYASYGVELDRKMIYSESIDDLIDSLGGENTDKELLEWLIDAAVSSVKEKGKWNMKDLLKSNGADIFSEDFRILSRGESFEKLFSKPSVRKVGRRCREITEGFQRDMGRIAAVATGIISGAGMELTDFKGKSRSPFVCLSAIAAGNSMKIHSKLRDKIDSPIEDWIDRKSPFFSAVETMYAALNDVLKEFFDYYDNNIRLYNSANIIAGRLMDLGVKADIAVSMDRILKERNVVMLDDTNQVLSEIISDSDAPFVYEKLGTRYEHFMLDEFQDTSRLQWRNFYPLVSNSLSQGDESLIVGDVKQSIYRWRSGDWRILGSELEETFRGAIGIESLSVNWRSCENIVMFNNSFFTDAVKQAGDSMLSDVYRDVLQSVPDDKEGSGDGHVHVRFFDKEQQDEQDCYLAEAVKRLVSNGYGYSQIAVLVRSNDNGARAVSVLMAEGIPVVSNEFLLLNSSYSVQYIIEVLKNALSSAEAGKSLYSICEETAASIPSDLQVSESAHIHAFLDKVNEFVAAQGDDLYKFLVWWNLHSDKLYVSSPATEAAVSVMTIHKSKGLDFDAVIVPYFELSLFKSPKKWVKLEEKEFGADLLAYVSLTKESDAANSIFAEELEMERRLQLVDNFNLAYVAFTRSVRELIVICKPFENPPDSKPPQSMSSVSEYLYNFCKNTCGEGQSFDFGEWTVAESGKVGTEKSVIVSGLKSYPLRSRLRVSYDSSEYFSEDGFSEKLGRGKVLHEIMSRIVVPADIDASVAVSLDQGDISCSQLQAVKDEIAKALESVAEYRWFAPGQEMLNEVEIIEPHGNVSRPDRVVISEGKAIVIDYKFGNPDPRYGRQVQRYMQLLENMGFADVKGYLWYVDDRHVEELKLKKG</sequence>
<proteinExistence type="predicted"/>
<evidence type="ECO:0000256" key="6">
    <source>
        <dbReference type="ARBA" id="ARBA00022839"/>
    </source>
</evidence>
<evidence type="ECO:0000313" key="16">
    <source>
        <dbReference type="EMBL" id="MBO8473259.1"/>
    </source>
</evidence>
<dbReference type="Proteomes" id="UP000823604">
    <property type="component" value="Unassembled WGS sequence"/>
</dbReference>
<dbReference type="InterPro" id="IPR014016">
    <property type="entry name" value="UvrD-like_ATP-bd"/>
</dbReference>
<dbReference type="PANTHER" id="PTHR11070:SF67">
    <property type="entry name" value="DNA 3'-5' HELICASE"/>
    <property type="match status" value="1"/>
</dbReference>
<keyword evidence="4 14" id="KW-0378">Hydrolase</keyword>
<feature type="binding site" evidence="14">
    <location>
        <begin position="7"/>
        <end position="14"/>
    </location>
    <ligand>
        <name>ATP</name>
        <dbReference type="ChEBI" id="CHEBI:30616"/>
    </ligand>
</feature>
<reference evidence="16" key="2">
    <citation type="journal article" date="2021" name="PeerJ">
        <title>Extensive microbial diversity within the chicken gut microbiome revealed by metagenomics and culture.</title>
        <authorList>
            <person name="Gilroy R."/>
            <person name="Ravi A."/>
            <person name="Getino M."/>
            <person name="Pursley I."/>
            <person name="Horton D.L."/>
            <person name="Alikhan N.F."/>
            <person name="Baker D."/>
            <person name="Gharbi K."/>
            <person name="Hall N."/>
            <person name="Watson M."/>
            <person name="Adriaenssens E.M."/>
            <person name="Foster-Nyarko E."/>
            <person name="Jarju S."/>
            <person name="Secka A."/>
            <person name="Antonio M."/>
            <person name="Oren A."/>
            <person name="Chaudhuri R.R."/>
            <person name="La Ragione R."/>
            <person name="Hildebrand F."/>
            <person name="Pallen M.J."/>
        </authorList>
    </citation>
    <scope>NUCLEOTIDE SEQUENCE</scope>
    <source>
        <strain evidence="16">B1-8020</strain>
    </source>
</reference>
<comment type="catalytic activity">
    <reaction evidence="11">
        <text>Couples ATP hydrolysis with the unwinding of duplex DNA by translocating in the 3'-5' direction.</text>
        <dbReference type="EC" id="5.6.2.4"/>
    </reaction>
</comment>
<dbReference type="GO" id="GO:0003677">
    <property type="term" value="F:DNA binding"/>
    <property type="evidence" value="ECO:0007669"/>
    <property type="project" value="UniProtKB-KW"/>
</dbReference>
<feature type="domain" description="UvrD-like helicase ATP-binding" evidence="15">
    <location>
        <begin position="1"/>
        <end position="461"/>
    </location>
</feature>
<dbReference type="SUPFAM" id="SSF52540">
    <property type="entry name" value="P-loop containing nucleoside triphosphate hydrolases"/>
    <property type="match status" value="1"/>
</dbReference>
<dbReference type="EMBL" id="JADIMA010000063">
    <property type="protein sequence ID" value="MBO8473259.1"/>
    <property type="molecule type" value="Genomic_DNA"/>
</dbReference>
<name>A0A9D9IKM9_9BACT</name>
<evidence type="ECO:0000256" key="13">
    <source>
        <dbReference type="ARBA" id="ARBA00048988"/>
    </source>
</evidence>
<keyword evidence="1" id="KW-0540">Nuclease</keyword>
<keyword evidence="8" id="KW-0238">DNA-binding</keyword>
<evidence type="ECO:0000256" key="1">
    <source>
        <dbReference type="ARBA" id="ARBA00022722"/>
    </source>
</evidence>
<evidence type="ECO:0000256" key="8">
    <source>
        <dbReference type="ARBA" id="ARBA00023125"/>
    </source>
</evidence>